<dbReference type="RefSeq" id="WP_108149296.1">
    <property type="nucleotide sequence ID" value="NZ_CP026304.1"/>
</dbReference>
<dbReference type="Gene3D" id="3.90.1570.10">
    <property type="entry name" value="tt1808, chain A"/>
    <property type="match status" value="1"/>
</dbReference>
<keyword evidence="3" id="KW-1185">Reference proteome</keyword>
<dbReference type="PANTHER" id="PTHR35400:SF3">
    <property type="entry name" value="SLL1072 PROTEIN"/>
    <property type="match status" value="1"/>
</dbReference>
<organism evidence="2 3">
    <name type="scientific">Streptomyces lunaelactis</name>
    <dbReference type="NCBI Taxonomy" id="1535768"/>
    <lineage>
        <taxon>Bacteria</taxon>
        <taxon>Bacillati</taxon>
        <taxon>Actinomycetota</taxon>
        <taxon>Actinomycetes</taxon>
        <taxon>Kitasatosporales</taxon>
        <taxon>Streptomycetaceae</taxon>
        <taxon>Streptomyces</taxon>
    </lineage>
</organism>
<dbReference type="OrthoDB" id="4537149at2"/>
<proteinExistence type="predicted"/>
<dbReference type="EMBL" id="CP026304">
    <property type="protein sequence ID" value="AVZ73619.1"/>
    <property type="molecule type" value="Genomic_DNA"/>
</dbReference>
<protein>
    <recommendedName>
        <fullName evidence="1">Putative restriction endonuclease domain-containing protein</fullName>
    </recommendedName>
</protein>
<gene>
    <name evidence="2" type="ORF">SLUN_16995</name>
</gene>
<evidence type="ECO:0000313" key="2">
    <source>
        <dbReference type="EMBL" id="AVZ73619.1"/>
    </source>
</evidence>
<sequence length="195" mass="21857">MTPRTTPRPSRPQMSVEEFEELARRSPEMVRLEFIQGKVQVKPVPDGVHGAIMMWLLEQCMQHLPDHRLYPEQVLRVETYRRGRARPDGALAPIDHFVPQGEWAAPSGVLMTVEVTSRDADTDQPDRVEKPDGYAPSGIPVYLLIDRDACSVTVHAEPEGGSYRSITTRPFGAVVELPDPVGITLETQKLKDYAD</sequence>
<dbReference type="InterPro" id="IPR012296">
    <property type="entry name" value="Nuclease_put_TT1808"/>
</dbReference>
<evidence type="ECO:0000259" key="1">
    <source>
        <dbReference type="Pfam" id="PF05685"/>
    </source>
</evidence>
<dbReference type="Proteomes" id="UP000244201">
    <property type="component" value="Chromosome"/>
</dbReference>
<dbReference type="InterPro" id="IPR008538">
    <property type="entry name" value="Uma2"/>
</dbReference>
<name>A0A2R4T399_9ACTN</name>
<dbReference type="KEGG" id="slk:SLUN_16995"/>
<dbReference type="InterPro" id="IPR011335">
    <property type="entry name" value="Restrct_endonuc-II-like"/>
</dbReference>
<accession>A0A2R4T399</accession>
<dbReference type="SUPFAM" id="SSF52980">
    <property type="entry name" value="Restriction endonuclease-like"/>
    <property type="match status" value="1"/>
</dbReference>
<dbReference type="GeneID" id="55656961"/>
<reference evidence="2 3" key="1">
    <citation type="submission" date="2018-01" db="EMBL/GenBank/DDBJ databases">
        <title>Complete genome sequence of Streptomyces lunaelactis MM109T, a Ferroverdin A producer isolated from cave moonmilk deposits.</title>
        <authorList>
            <person name="Naome A."/>
            <person name="Martinet L."/>
            <person name="Maciejewska M."/>
            <person name="Anderssen S."/>
            <person name="Adam D."/>
            <person name="Tenconi E."/>
            <person name="Deflandre B."/>
            <person name="Arguelles-Arias A."/>
            <person name="Calusinska M."/>
            <person name="Copieters W."/>
            <person name="Karim L."/>
            <person name="Hanikenne M."/>
            <person name="Baurain D."/>
            <person name="van Wezel G."/>
            <person name="Smargiasso N."/>
            <person name="de Pauw E."/>
            <person name="Delfosse P."/>
            <person name="Rigali S."/>
        </authorList>
    </citation>
    <scope>NUCLEOTIDE SEQUENCE [LARGE SCALE GENOMIC DNA]</scope>
    <source>
        <strain evidence="2 3">MM109</strain>
    </source>
</reference>
<evidence type="ECO:0000313" key="3">
    <source>
        <dbReference type="Proteomes" id="UP000244201"/>
    </source>
</evidence>
<dbReference type="CDD" id="cd06260">
    <property type="entry name" value="DUF820-like"/>
    <property type="match status" value="1"/>
</dbReference>
<dbReference type="AlphaFoldDB" id="A0A2R4T399"/>
<dbReference type="PANTHER" id="PTHR35400">
    <property type="entry name" value="SLR1083 PROTEIN"/>
    <property type="match status" value="1"/>
</dbReference>
<dbReference type="Pfam" id="PF05685">
    <property type="entry name" value="Uma2"/>
    <property type="match status" value="1"/>
</dbReference>
<feature type="domain" description="Putative restriction endonuclease" evidence="1">
    <location>
        <begin position="16"/>
        <end position="185"/>
    </location>
</feature>